<dbReference type="GO" id="GO:0005524">
    <property type="term" value="F:ATP binding"/>
    <property type="evidence" value="ECO:0007669"/>
    <property type="project" value="InterPro"/>
</dbReference>
<organism evidence="2 3">
    <name type="scientific">Sphaeroforma arctica JP610</name>
    <dbReference type="NCBI Taxonomy" id="667725"/>
    <lineage>
        <taxon>Eukaryota</taxon>
        <taxon>Ichthyosporea</taxon>
        <taxon>Ichthyophonida</taxon>
        <taxon>Sphaeroforma</taxon>
    </lineage>
</organism>
<feature type="non-terminal residue" evidence="2">
    <location>
        <position position="60"/>
    </location>
</feature>
<feature type="domain" description="Helicase/UvrB N-terminal" evidence="1">
    <location>
        <begin position="6"/>
        <end position="58"/>
    </location>
</feature>
<evidence type="ECO:0000259" key="1">
    <source>
        <dbReference type="Pfam" id="PF04851"/>
    </source>
</evidence>
<dbReference type="Pfam" id="PF04851">
    <property type="entry name" value="ResIII"/>
    <property type="match status" value="1"/>
</dbReference>
<reference evidence="2 3" key="1">
    <citation type="submission" date="2011-02" db="EMBL/GenBank/DDBJ databases">
        <title>The Genome Sequence of Sphaeroforma arctica JP610.</title>
        <authorList>
            <consortium name="The Broad Institute Genome Sequencing Platform"/>
            <person name="Russ C."/>
            <person name="Cuomo C."/>
            <person name="Young S.K."/>
            <person name="Zeng Q."/>
            <person name="Gargeya S."/>
            <person name="Alvarado L."/>
            <person name="Berlin A."/>
            <person name="Chapman S.B."/>
            <person name="Chen Z."/>
            <person name="Freedman E."/>
            <person name="Gellesch M."/>
            <person name="Goldberg J."/>
            <person name="Griggs A."/>
            <person name="Gujja S."/>
            <person name="Heilman E."/>
            <person name="Heiman D."/>
            <person name="Howarth C."/>
            <person name="Mehta T."/>
            <person name="Neiman D."/>
            <person name="Pearson M."/>
            <person name="Roberts A."/>
            <person name="Saif S."/>
            <person name="Shea T."/>
            <person name="Shenoy N."/>
            <person name="Sisk P."/>
            <person name="Stolte C."/>
            <person name="Sykes S."/>
            <person name="White J."/>
            <person name="Yandava C."/>
            <person name="Burger G."/>
            <person name="Gray M.W."/>
            <person name="Holland P.W.H."/>
            <person name="King N."/>
            <person name="Lang F.B.F."/>
            <person name="Roger A.J."/>
            <person name="Ruiz-Trillo I."/>
            <person name="Haas B."/>
            <person name="Nusbaum C."/>
            <person name="Birren B."/>
        </authorList>
    </citation>
    <scope>NUCLEOTIDE SEQUENCE [LARGE SCALE GENOMIC DNA]</scope>
    <source>
        <strain evidence="2 3">JP610</strain>
    </source>
</reference>
<sequence>MSRFRVKTLVVVHKTFLMNQWRERIAKFLPNASVGIIQQGKVDVDGHDVVLAMLQSLALK</sequence>
<accession>A0A0L0F2C1</accession>
<dbReference type="AlphaFoldDB" id="A0A0L0F2C1"/>
<gene>
    <name evidence="2" type="ORF">SARC_16631</name>
</gene>
<protein>
    <recommendedName>
        <fullName evidence="1">Helicase/UvrB N-terminal domain-containing protein</fullName>
    </recommendedName>
</protein>
<dbReference type="SUPFAM" id="SSF52540">
    <property type="entry name" value="P-loop containing nucleoside triphosphate hydrolases"/>
    <property type="match status" value="1"/>
</dbReference>
<dbReference type="OrthoDB" id="16911at2759"/>
<dbReference type="RefSeq" id="XP_014144739.1">
    <property type="nucleotide sequence ID" value="XM_014289264.1"/>
</dbReference>
<dbReference type="EMBL" id="KQ250143">
    <property type="protein sequence ID" value="KNC70837.1"/>
    <property type="molecule type" value="Genomic_DNA"/>
</dbReference>
<dbReference type="Proteomes" id="UP000054560">
    <property type="component" value="Unassembled WGS sequence"/>
</dbReference>
<dbReference type="GO" id="GO:0016787">
    <property type="term" value="F:hydrolase activity"/>
    <property type="evidence" value="ECO:0007669"/>
    <property type="project" value="InterPro"/>
</dbReference>
<name>A0A0L0F2C1_9EUKA</name>
<proteinExistence type="predicted"/>
<dbReference type="GeneID" id="25917135"/>
<evidence type="ECO:0000313" key="2">
    <source>
        <dbReference type="EMBL" id="KNC70837.1"/>
    </source>
</evidence>
<dbReference type="GO" id="GO:0003677">
    <property type="term" value="F:DNA binding"/>
    <property type="evidence" value="ECO:0007669"/>
    <property type="project" value="InterPro"/>
</dbReference>
<dbReference type="InterPro" id="IPR027417">
    <property type="entry name" value="P-loop_NTPase"/>
</dbReference>
<dbReference type="InterPro" id="IPR006935">
    <property type="entry name" value="Helicase/UvrB_N"/>
</dbReference>
<evidence type="ECO:0000313" key="3">
    <source>
        <dbReference type="Proteomes" id="UP000054560"/>
    </source>
</evidence>
<dbReference type="Gene3D" id="3.40.50.300">
    <property type="entry name" value="P-loop containing nucleotide triphosphate hydrolases"/>
    <property type="match status" value="1"/>
</dbReference>
<keyword evidence="3" id="KW-1185">Reference proteome</keyword>